<feature type="transmembrane region" description="Helical" evidence="1">
    <location>
        <begin position="12"/>
        <end position="32"/>
    </location>
</feature>
<keyword evidence="1" id="KW-0812">Transmembrane</keyword>
<dbReference type="EMBL" id="WBVQ01000004">
    <property type="protein sequence ID" value="KAB2815036.1"/>
    <property type="molecule type" value="Genomic_DNA"/>
</dbReference>
<gene>
    <name evidence="2" type="ORF">F8C82_14585</name>
</gene>
<accession>A0A6L3ZCU4</accession>
<comment type="caution">
    <text evidence="2">The sequence shown here is derived from an EMBL/GenBank/DDBJ whole genome shotgun (WGS) entry which is preliminary data.</text>
</comment>
<protein>
    <submittedName>
        <fullName evidence="2">Uncharacterized protein</fullName>
    </submittedName>
</protein>
<evidence type="ECO:0000256" key="1">
    <source>
        <dbReference type="SAM" id="Phobius"/>
    </source>
</evidence>
<dbReference type="AlphaFoldDB" id="A0A6L3ZCU4"/>
<sequence>MTNKQAHNWFTNVPGALLTVSSIGLWVLSYFLELKRNVDDKALLVAFVVGVVLVAAPQKFTDFFVNRFSAKK</sequence>
<keyword evidence="1" id="KW-1133">Transmembrane helix</keyword>
<reference evidence="2 3" key="1">
    <citation type="submission" date="2019-10" db="EMBL/GenBank/DDBJ databases">
        <title>Genome sequence of Phaeocystidibacter marisrubri JCM30614 (type strain).</title>
        <authorList>
            <person name="Bowman J.P."/>
        </authorList>
    </citation>
    <scope>NUCLEOTIDE SEQUENCE [LARGE SCALE GENOMIC DNA]</scope>
    <source>
        <strain evidence="2 3">JCM 30614</strain>
    </source>
</reference>
<evidence type="ECO:0000313" key="3">
    <source>
        <dbReference type="Proteomes" id="UP000484164"/>
    </source>
</evidence>
<keyword evidence="1" id="KW-0472">Membrane</keyword>
<dbReference type="RefSeq" id="WP_151694360.1">
    <property type="nucleotide sequence ID" value="NZ_BMGX01000003.1"/>
</dbReference>
<organism evidence="2 3">
    <name type="scientific">Phaeocystidibacter marisrubri</name>
    <dbReference type="NCBI Taxonomy" id="1577780"/>
    <lineage>
        <taxon>Bacteria</taxon>
        <taxon>Pseudomonadati</taxon>
        <taxon>Bacteroidota</taxon>
        <taxon>Flavobacteriia</taxon>
        <taxon>Flavobacteriales</taxon>
        <taxon>Phaeocystidibacteraceae</taxon>
        <taxon>Phaeocystidibacter</taxon>
    </lineage>
</organism>
<keyword evidence="3" id="KW-1185">Reference proteome</keyword>
<evidence type="ECO:0000313" key="2">
    <source>
        <dbReference type="EMBL" id="KAB2815036.1"/>
    </source>
</evidence>
<feature type="transmembrane region" description="Helical" evidence="1">
    <location>
        <begin position="44"/>
        <end position="65"/>
    </location>
</feature>
<dbReference type="Proteomes" id="UP000484164">
    <property type="component" value="Unassembled WGS sequence"/>
</dbReference>
<name>A0A6L3ZCU4_9FLAO</name>
<proteinExistence type="predicted"/>